<organism evidence="1 2">
    <name type="scientific">Flavobacterium akiainvivens</name>
    <dbReference type="NCBI Taxonomy" id="1202724"/>
    <lineage>
        <taxon>Bacteria</taxon>
        <taxon>Pseudomonadati</taxon>
        <taxon>Bacteroidota</taxon>
        <taxon>Flavobacteriia</taxon>
        <taxon>Flavobacteriales</taxon>
        <taxon>Flavobacteriaceae</taxon>
        <taxon>Flavobacterium</taxon>
    </lineage>
</organism>
<dbReference type="PATRIC" id="fig|1202724.3.peg.1406"/>
<dbReference type="InterPro" id="IPR014710">
    <property type="entry name" value="RmlC-like_jellyroll"/>
</dbReference>
<sequence>MNPIIQTYCHTIKQRSSKLTDEALAYWIKGLTVTELKSKQVYIEADAFQKEIGYVHSGLLRAFYTDEQGNEITVNFIPENNYATYCTSLDTPKPSKYNFQCIETSVIINVSYNHIHDCSEKFPELERYFRLIVEDVHRNILSRMEGFLFDNAENRYLNFMKQFPDLYQRISLSDLSTYLGIERQSLTRIRKKIAKNSL</sequence>
<dbReference type="Gene3D" id="2.60.120.10">
    <property type="entry name" value="Jelly Rolls"/>
    <property type="match status" value="1"/>
</dbReference>
<reference evidence="1 2" key="1">
    <citation type="submission" date="2015-08" db="EMBL/GenBank/DDBJ databases">
        <title>Whole genome sequence of Flavobacterium akiainvivens IK-1T, from decaying Wikstroemia oahuensis, an endemic Hawaiian shrub.</title>
        <authorList>
            <person name="Wan X."/>
            <person name="Hou S."/>
            <person name="Saito J."/>
            <person name="Donachie S."/>
        </authorList>
    </citation>
    <scope>NUCLEOTIDE SEQUENCE [LARGE SCALE GENOMIC DNA]</scope>
    <source>
        <strain evidence="1 2">IK-1</strain>
    </source>
</reference>
<dbReference type="AlphaFoldDB" id="A0A0M9VHN3"/>
<dbReference type="EMBL" id="LIYD01000005">
    <property type="protein sequence ID" value="KOS05770.1"/>
    <property type="molecule type" value="Genomic_DNA"/>
</dbReference>
<dbReference type="InterPro" id="IPR018490">
    <property type="entry name" value="cNMP-bd_dom_sf"/>
</dbReference>
<dbReference type="SUPFAM" id="SSF51206">
    <property type="entry name" value="cAMP-binding domain-like"/>
    <property type="match status" value="1"/>
</dbReference>
<dbReference type="Proteomes" id="UP000037755">
    <property type="component" value="Unassembled WGS sequence"/>
</dbReference>
<dbReference type="RefSeq" id="WP_074961725.1">
    <property type="nucleotide sequence ID" value="NZ_FOYA01000026.1"/>
</dbReference>
<keyword evidence="2" id="KW-1185">Reference proteome</keyword>
<evidence type="ECO:0008006" key="3">
    <source>
        <dbReference type="Google" id="ProtNLM"/>
    </source>
</evidence>
<name>A0A0M9VHN3_9FLAO</name>
<proteinExistence type="predicted"/>
<dbReference type="OrthoDB" id="663011at2"/>
<evidence type="ECO:0000313" key="1">
    <source>
        <dbReference type="EMBL" id="KOS05770.1"/>
    </source>
</evidence>
<gene>
    <name evidence="1" type="ORF">AM493_06760</name>
</gene>
<evidence type="ECO:0000313" key="2">
    <source>
        <dbReference type="Proteomes" id="UP000037755"/>
    </source>
</evidence>
<accession>A0A0M9VHN3</accession>
<protein>
    <recommendedName>
        <fullName evidence="3">Cyclic nucleotide-binding domain-containing protein</fullName>
    </recommendedName>
</protein>
<dbReference type="STRING" id="1202724.AM493_06760"/>
<comment type="caution">
    <text evidence="1">The sequence shown here is derived from an EMBL/GenBank/DDBJ whole genome shotgun (WGS) entry which is preliminary data.</text>
</comment>